<dbReference type="AlphaFoldDB" id="A0AAV6NFS6"/>
<evidence type="ECO:0000259" key="4">
    <source>
        <dbReference type="PROSITE" id="PS50202"/>
    </source>
</evidence>
<feature type="domain" description="MSP" evidence="4">
    <location>
        <begin position="5"/>
        <end position="125"/>
    </location>
</feature>
<evidence type="ECO:0000313" key="6">
    <source>
        <dbReference type="Proteomes" id="UP000685013"/>
    </source>
</evidence>
<protein>
    <submittedName>
        <fullName evidence="5">Vesicle-associated protein 2-2</fullName>
    </submittedName>
</protein>
<evidence type="ECO:0000256" key="3">
    <source>
        <dbReference type="SAM" id="MobiDB-lite"/>
    </source>
</evidence>
<dbReference type="Proteomes" id="UP000685013">
    <property type="component" value="Chromosome 6"/>
</dbReference>
<sequence length="737" mass="81312">MTMELFEIRPGELKFTFELKTQSSCLIQLINKSDQHIAFKVKTTSPKKYCVRPNTGVIKPKDTCDFTVTMLAQRTAPPDMQCKDKFLVQGTVIPAGTSEEDITPDLFAKGSGKHIEEKKLKVFLVSATPPPVLLPINGELKLDPNLETSLPKDRMQTGVENIPPPLKVAEDANGLDTRKHIDELRPVDFPVQLSPPYKVAEGVEKLDTCKDSDDNREAEDVATRQNEDAVAEPIGNVETTPVEGIEESKPVKDLPELNLTKDLLELKSKLTLMDGELIEAEATIMRLKQERMVTTQEREMLKRDLETLRKTGHRSSQVGFPLMVSSLFSAISSAAFLTNFAEFVSAIVSKLSAFSPVSVGVYDWRSFSADVFIPSVGSVRMAVMTRLLAAGSFSRTIAEEAGHQKLASEFLCRELRDADEANLIDEEDMHVFGLKPMTDPLNLVCCNICKKPVKASQYIIHSELCRSLGLGQGAIMDLDGGMGHRKHSRKESKKLLPADANISALEKEGSESAYADYSASPAFPTNNQFEMVKLTKRNTYNVAPIPDDFTGVCPGVVDHSASLTHPSTKRSKLITGEGLLLTSDLEPSSAKAKIRYVPFPLASKIYYSQRNNHLRSALGYLYWEAVASSKEICNTVDHEMTKENVKQFDNSSQEESSQEQTNEIIGKKGKLKRKLHHEHQMDSHSLTSALKPDNNLAIFSSGKCLPAGGASNQFVVGSSVAWPQIAPVELTQKKLST</sequence>
<dbReference type="InterPro" id="IPR037804">
    <property type="entry name" value="SGF73"/>
</dbReference>
<dbReference type="EMBL" id="JAGKQH010000006">
    <property type="protein sequence ID" value="KAG6597489.1"/>
    <property type="molecule type" value="Genomic_DNA"/>
</dbReference>
<comment type="similarity">
    <text evidence="1">Belongs to the VAMP-associated protein (VAP) (TC 9.B.17) family.</text>
</comment>
<dbReference type="PANTHER" id="PTHR47805:SF1">
    <property type="entry name" value="SAGA-ASSOCIATED FACTOR 73"/>
    <property type="match status" value="1"/>
</dbReference>
<dbReference type="PROSITE" id="PS50202">
    <property type="entry name" value="MSP"/>
    <property type="match status" value="1"/>
</dbReference>
<feature type="region of interest" description="Disordered" evidence="3">
    <location>
        <begin position="148"/>
        <end position="170"/>
    </location>
</feature>
<feature type="non-terminal residue" evidence="5">
    <location>
        <position position="1"/>
    </location>
</feature>
<reference evidence="5 6" key="1">
    <citation type="journal article" date="2021" name="Hortic Res">
        <title>The domestication of Cucurbita argyrosperma as revealed by the genome of its wild relative.</title>
        <authorList>
            <person name="Barrera-Redondo J."/>
            <person name="Sanchez-de la Vega G."/>
            <person name="Aguirre-Liguori J.A."/>
            <person name="Castellanos-Morales G."/>
            <person name="Gutierrez-Guerrero Y.T."/>
            <person name="Aguirre-Dugua X."/>
            <person name="Aguirre-Planter E."/>
            <person name="Tenaillon M.I."/>
            <person name="Lira-Saade R."/>
            <person name="Eguiarte L.E."/>
        </authorList>
    </citation>
    <scope>NUCLEOTIDE SEQUENCE [LARGE SCALE GENOMIC DNA]</scope>
    <source>
        <strain evidence="5">JBR-2021</strain>
    </source>
</reference>
<keyword evidence="2" id="KW-0175">Coiled coil</keyword>
<keyword evidence="6" id="KW-1185">Reference proteome</keyword>
<name>A0AAV6NFS6_9ROSI</name>
<evidence type="ECO:0000256" key="1">
    <source>
        <dbReference type="ARBA" id="ARBA00008932"/>
    </source>
</evidence>
<comment type="caution">
    <text evidence="5">The sequence shown here is derived from an EMBL/GenBank/DDBJ whole genome shotgun (WGS) entry which is preliminary data.</text>
</comment>
<accession>A0AAV6NFS6</accession>
<dbReference type="InterPro" id="IPR000535">
    <property type="entry name" value="MSP_dom"/>
</dbReference>
<organism evidence="5 6">
    <name type="scientific">Cucurbita argyrosperma subsp. sororia</name>
    <dbReference type="NCBI Taxonomy" id="37648"/>
    <lineage>
        <taxon>Eukaryota</taxon>
        <taxon>Viridiplantae</taxon>
        <taxon>Streptophyta</taxon>
        <taxon>Embryophyta</taxon>
        <taxon>Tracheophyta</taxon>
        <taxon>Spermatophyta</taxon>
        <taxon>Magnoliopsida</taxon>
        <taxon>eudicotyledons</taxon>
        <taxon>Gunneridae</taxon>
        <taxon>Pentapetalae</taxon>
        <taxon>rosids</taxon>
        <taxon>fabids</taxon>
        <taxon>Cucurbitales</taxon>
        <taxon>Cucurbitaceae</taxon>
        <taxon>Cucurbiteae</taxon>
        <taxon>Cucurbita</taxon>
    </lineage>
</organism>
<evidence type="ECO:0000313" key="5">
    <source>
        <dbReference type="EMBL" id="KAG6597489.1"/>
    </source>
</evidence>
<dbReference type="FunFam" id="2.60.40.10:FF:000813">
    <property type="entry name" value="Vesicle-associated protein 1-1"/>
    <property type="match status" value="1"/>
</dbReference>
<feature type="coiled-coil region" evidence="2">
    <location>
        <begin position="270"/>
        <end position="304"/>
    </location>
</feature>
<dbReference type="GO" id="GO:0000124">
    <property type="term" value="C:SAGA complex"/>
    <property type="evidence" value="ECO:0007669"/>
    <property type="project" value="InterPro"/>
</dbReference>
<gene>
    <name evidence="5" type="primary">PVA22</name>
    <name evidence="5" type="ORF">SDJN03_10669</name>
</gene>
<dbReference type="GO" id="GO:0005783">
    <property type="term" value="C:endoplasmic reticulum"/>
    <property type="evidence" value="ECO:0007669"/>
    <property type="project" value="UniProtKB-ARBA"/>
</dbReference>
<proteinExistence type="inferred from homology"/>
<dbReference type="Pfam" id="PF00635">
    <property type="entry name" value="Motile_Sperm"/>
    <property type="match status" value="1"/>
</dbReference>
<dbReference type="PANTHER" id="PTHR47805">
    <property type="entry name" value="SAGA-ASSOCIATED FACTOR 73"/>
    <property type="match status" value="1"/>
</dbReference>
<evidence type="ECO:0000256" key="2">
    <source>
        <dbReference type="SAM" id="Coils"/>
    </source>
</evidence>